<evidence type="ECO:0000313" key="7">
    <source>
        <dbReference type="Proteomes" id="UP001596435"/>
    </source>
</evidence>
<dbReference type="InterPro" id="IPR008628">
    <property type="entry name" value="GPP34-like"/>
</dbReference>
<keyword evidence="4" id="KW-0472">Membrane</keyword>
<organism evidence="6 7">
    <name type="scientific">Kitasatospora paranensis</name>
    <dbReference type="NCBI Taxonomy" id="258053"/>
    <lineage>
        <taxon>Bacteria</taxon>
        <taxon>Bacillati</taxon>
        <taxon>Actinomycetota</taxon>
        <taxon>Actinomycetes</taxon>
        <taxon>Kitasatosporales</taxon>
        <taxon>Streptomycetaceae</taxon>
        <taxon>Kitasatospora</taxon>
    </lineage>
</organism>
<reference evidence="7" key="1">
    <citation type="journal article" date="2019" name="Int. J. Syst. Evol. Microbiol.">
        <title>The Global Catalogue of Microorganisms (GCM) 10K type strain sequencing project: providing services to taxonomists for standard genome sequencing and annotation.</title>
        <authorList>
            <consortium name="The Broad Institute Genomics Platform"/>
            <consortium name="The Broad Institute Genome Sequencing Center for Infectious Disease"/>
            <person name="Wu L."/>
            <person name="Ma J."/>
        </authorList>
    </citation>
    <scope>NUCLEOTIDE SEQUENCE [LARGE SCALE GENOMIC DNA]</scope>
    <source>
        <strain evidence="7">CGMCC 1.12859</strain>
    </source>
</reference>
<comment type="caution">
    <text evidence="6">The sequence shown here is derived from an EMBL/GenBank/DDBJ whole genome shotgun (WGS) entry which is preliminary data.</text>
</comment>
<dbReference type="Gene3D" id="1.10.3630.10">
    <property type="entry name" value="yeast vps74-n-term truncation variant domain like"/>
    <property type="match status" value="1"/>
</dbReference>
<gene>
    <name evidence="6" type="ORF">ACFQMG_02910</name>
</gene>
<dbReference type="Pfam" id="PF05719">
    <property type="entry name" value="GPP34"/>
    <property type="match status" value="1"/>
</dbReference>
<evidence type="ECO:0000256" key="3">
    <source>
        <dbReference type="ARBA" id="ARBA00023121"/>
    </source>
</evidence>
<comment type="subcellular location">
    <subcellularLocation>
        <location evidence="1">Golgi apparatus membrane</location>
        <topology evidence="1">Peripheral membrane protein</topology>
        <orientation evidence="1">Cytoplasmic side</orientation>
    </subcellularLocation>
</comment>
<keyword evidence="2" id="KW-0333">Golgi apparatus</keyword>
<evidence type="ECO:0000256" key="5">
    <source>
        <dbReference type="SAM" id="MobiDB-lite"/>
    </source>
</evidence>
<keyword evidence="3" id="KW-0446">Lipid-binding</keyword>
<dbReference type="InterPro" id="IPR038261">
    <property type="entry name" value="GPP34-like_sf"/>
</dbReference>
<feature type="region of interest" description="Disordered" evidence="5">
    <location>
        <begin position="105"/>
        <end position="132"/>
    </location>
</feature>
<accession>A0ABW2FRI5</accession>
<keyword evidence="7" id="KW-1185">Reference proteome</keyword>
<dbReference type="EMBL" id="JBHTAJ010000004">
    <property type="protein sequence ID" value="MFC7178511.1"/>
    <property type="molecule type" value="Genomic_DNA"/>
</dbReference>
<dbReference type="Proteomes" id="UP001596435">
    <property type="component" value="Unassembled WGS sequence"/>
</dbReference>
<evidence type="ECO:0000313" key="6">
    <source>
        <dbReference type="EMBL" id="MFC7178511.1"/>
    </source>
</evidence>
<sequence length="203" mass="21844">MTTPWDLLIVVMDLEATGRPPEAGDLSLVLAGAELIDLIAVRAVRLDGDRLVPGDRPAVADGLLDRAASSLVRQAPYESVDDWLWRRGSGLAAAYLAAREAEEHLTRQRRRAPGRTGHPVPAESLEHRRAAERRASNEPVLAALVAATGITGPRTGDLPGVADDEAEIVLAAVNDAVMELEAVRQRRAIEQQAFDNIWRGIGG</sequence>
<evidence type="ECO:0000256" key="1">
    <source>
        <dbReference type="ARBA" id="ARBA00004255"/>
    </source>
</evidence>
<proteinExistence type="predicted"/>
<protein>
    <submittedName>
        <fullName evidence="6">GPP34 family phosphoprotein</fullName>
    </submittedName>
</protein>
<name>A0ABW2FRI5_9ACTN</name>
<evidence type="ECO:0000256" key="4">
    <source>
        <dbReference type="ARBA" id="ARBA00023136"/>
    </source>
</evidence>
<dbReference type="RefSeq" id="WP_345707921.1">
    <property type="nucleotide sequence ID" value="NZ_BAABKV010000001.1"/>
</dbReference>
<evidence type="ECO:0000256" key="2">
    <source>
        <dbReference type="ARBA" id="ARBA00023034"/>
    </source>
</evidence>